<evidence type="ECO:0000256" key="1">
    <source>
        <dbReference type="SAM" id="SignalP"/>
    </source>
</evidence>
<feature type="signal peptide" evidence="1">
    <location>
        <begin position="1"/>
        <end position="19"/>
    </location>
</feature>
<protein>
    <recommendedName>
        <fullName evidence="2">DUF6701 domain-containing protein</fullName>
    </recommendedName>
</protein>
<dbReference type="RefSeq" id="WP_103021967.1">
    <property type="nucleotide sequence ID" value="NZ_BJXJ01000008.1"/>
</dbReference>
<evidence type="ECO:0000313" key="4">
    <source>
        <dbReference type="Proteomes" id="UP000321922"/>
    </source>
</evidence>
<name>A0A511QEU8_9VIBR</name>
<dbReference type="AlphaFoldDB" id="A0A511QEU8"/>
<feature type="domain" description="DUF6701" evidence="2">
    <location>
        <begin position="561"/>
        <end position="1024"/>
    </location>
</feature>
<dbReference type="InterPro" id="IPR046524">
    <property type="entry name" value="DUF6701"/>
</dbReference>
<keyword evidence="4" id="KW-1185">Reference proteome</keyword>
<sequence>MRLMCFFGLLFLLSFSSRADVYDLSQLEKLNEICHDGSFTIRNNIYSCSGKIDLPFNARVISRTSNQAMTLVSSGHFTLHGNNTIGSDINPINIKTAGSELKINNTVNVTRIYGDIESHADLSLKNTAVWGDIRSNGGSIEITGNENYILGNIYAFHKLDLNQAQVDGDIFTGSSTSAPSRASLYAKSSVINGDVKSNGGIRVKDTDVCGNITSTGHYIFSEGNQNHIVGSLKSFGDVNIVNTIIYGKDITTSNLNAYKVTIDKASRVYSPHLAVRSFLRPSIENVLICGKIDSVEPTVITTQNFCGYQEPECRYSNQLSTMCPLTEAPPSCEIIPPLEKDFDLMVTPSNQMTLMCGETLPKFNIITTNLGQAVSTQVNISLSHPSLFSLQMLEGKSQLSPNTYISTNDGRLTLKVVPKDIEHINFDERYTLTFSLDVDATKTQTVQFMFTPYQFEAYSSSSNHGINSINVIAGKQQNIHTRLLACTSNNKAIIATNYNGKPNIKHSIIKPYNGNDGDFFYTSEFKSGISSNNLLIQESGLFGVKMSDTFKCTGFKACPENGQVEIEGYFEVKSRPWTLAICPNSHPLESGTSTSGAGFIAAGEQFSLSIKPVIWQKGGHLTQEVNTASLCDIPITHNFMLDDAPMTNLVLTSEQTTPVRTANQTKTLLESLDSLRKTHTQHKKSEYHFKHLYWSEVGSLKVKINLDRRYLGMYVNQGYRDIGRFYPKYFKAMSARWTYPNQQNFIYMNQPFDKICYNIVALNAQKENIINYAYFHNNLREKFYLGELGDYADRFIPPAPNNIVWNNNQGASVGTFMIKKENLNPTCENSACFKKDHTDGNYPDGPFNSGLKSQKSKIGLVYLDVIDEINFFSNQHIFASQPDIRFGRLNFADVSGHQGSQIRVPLLVETWKQKQFIPNTDDNTTMFNGKKHTVTALWSSSPEGNAFLSGEGIMLNGKSLQLSANQIKPIREQVMFHLNLDPNGNDLPWLKYDWDKLTLEEENPSSVVTFGVHRGNDRIIYRGEPGMIEDN</sequence>
<gene>
    <name evidence="3" type="ORF">VSA01S_10940</name>
</gene>
<dbReference type="OrthoDB" id="9790247at2"/>
<dbReference type="Proteomes" id="UP000321922">
    <property type="component" value="Unassembled WGS sequence"/>
</dbReference>
<comment type="caution">
    <text evidence="3">The sequence shown here is derived from an EMBL/GenBank/DDBJ whole genome shotgun (WGS) entry which is preliminary data.</text>
</comment>
<keyword evidence="1" id="KW-0732">Signal</keyword>
<accession>A0A511QEU8</accession>
<reference evidence="3 4" key="1">
    <citation type="submission" date="2019-07" db="EMBL/GenBank/DDBJ databases">
        <title>Whole genome shotgun sequence of Vibrio sagamiensis NBRC 104589.</title>
        <authorList>
            <person name="Hosoyama A."/>
            <person name="Uohara A."/>
            <person name="Ohji S."/>
            <person name="Ichikawa N."/>
        </authorList>
    </citation>
    <scope>NUCLEOTIDE SEQUENCE [LARGE SCALE GENOMIC DNA]</scope>
    <source>
        <strain evidence="3 4">NBRC 104589</strain>
    </source>
</reference>
<organism evidence="3 4">
    <name type="scientific">Vibrio sagamiensis NBRC 104589</name>
    <dbReference type="NCBI Taxonomy" id="1219064"/>
    <lineage>
        <taxon>Bacteria</taxon>
        <taxon>Pseudomonadati</taxon>
        <taxon>Pseudomonadota</taxon>
        <taxon>Gammaproteobacteria</taxon>
        <taxon>Vibrionales</taxon>
        <taxon>Vibrionaceae</taxon>
        <taxon>Vibrio</taxon>
    </lineage>
</organism>
<feature type="chain" id="PRO_5022188193" description="DUF6701 domain-containing protein" evidence="1">
    <location>
        <begin position="20"/>
        <end position="1031"/>
    </location>
</feature>
<dbReference type="Pfam" id="PF20419">
    <property type="entry name" value="DUF6701"/>
    <property type="match status" value="1"/>
</dbReference>
<proteinExistence type="predicted"/>
<evidence type="ECO:0000313" key="3">
    <source>
        <dbReference type="EMBL" id="GEM74982.1"/>
    </source>
</evidence>
<dbReference type="EMBL" id="BJXJ01000008">
    <property type="protein sequence ID" value="GEM74982.1"/>
    <property type="molecule type" value="Genomic_DNA"/>
</dbReference>
<evidence type="ECO:0000259" key="2">
    <source>
        <dbReference type="Pfam" id="PF20419"/>
    </source>
</evidence>